<dbReference type="Pfam" id="PF18480">
    <property type="entry name" value="DUF5615"/>
    <property type="match status" value="1"/>
</dbReference>
<comment type="caution">
    <text evidence="2">The sequence shown here is derived from an EMBL/GenBank/DDBJ whole genome shotgun (WGS) entry which is preliminary data.</text>
</comment>
<dbReference type="InterPro" id="IPR041049">
    <property type="entry name" value="DUF5615"/>
</dbReference>
<keyword evidence="3" id="KW-1185">Reference proteome</keyword>
<dbReference type="Proteomes" id="UP000667802">
    <property type="component" value="Unassembled WGS sequence"/>
</dbReference>
<dbReference type="EMBL" id="JAALHA020000025">
    <property type="protein sequence ID" value="MDR9899546.1"/>
    <property type="molecule type" value="Genomic_DNA"/>
</dbReference>
<dbReference type="RefSeq" id="WP_208350296.1">
    <property type="nucleotide sequence ID" value="NZ_JAALHA020000025.1"/>
</dbReference>
<evidence type="ECO:0000313" key="3">
    <source>
        <dbReference type="Proteomes" id="UP000667802"/>
    </source>
</evidence>
<organism evidence="2 3">
    <name type="scientific">Aetokthonos hydrillicola Thurmond2011</name>
    <dbReference type="NCBI Taxonomy" id="2712845"/>
    <lineage>
        <taxon>Bacteria</taxon>
        <taxon>Bacillati</taxon>
        <taxon>Cyanobacteriota</taxon>
        <taxon>Cyanophyceae</taxon>
        <taxon>Nostocales</taxon>
        <taxon>Hapalosiphonaceae</taxon>
        <taxon>Aetokthonos</taxon>
    </lineage>
</organism>
<evidence type="ECO:0000259" key="1">
    <source>
        <dbReference type="Pfam" id="PF18480"/>
    </source>
</evidence>
<reference evidence="3" key="1">
    <citation type="journal article" date="2021" name="Science">
        <title>Hunting the eagle killer: A cyanobacterial neurotoxin causes vacuolar myelinopathy.</title>
        <authorList>
            <person name="Breinlinger S."/>
            <person name="Phillips T.J."/>
            <person name="Haram B.N."/>
            <person name="Mares J."/>
            <person name="Martinez Yerena J.A."/>
            <person name="Hrouzek P."/>
            <person name="Sobotka R."/>
            <person name="Henderson W.M."/>
            <person name="Schmieder P."/>
            <person name="Williams S.M."/>
            <person name="Lauderdale J.D."/>
            <person name="Wilde H.D."/>
            <person name="Gerrin W."/>
            <person name="Kust A."/>
            <person name="Washington J.W."/>
            <person name="Wagner C."/>
            <person name="Geier B."/>
            <person name="Liebeke M."/>
            <person name="Enke H."/>
            <person name="Niedermeyer T.H.J."/>
            <person name="Wilde S.B."/>
        </authorList>
    </citation>
    <scope>NUCLEOTIDE SEQUENCE [LARGE SCALE GENOMIC DNA]</scope>
    <source>
        <strain evidence="3">Thurmond2011</strain>
    </source>
</reference>
<proteinExistence type="predicted"/>
<protein>
    <submittedName>
        <fullName evidence="2">DUF5615 family PIN-like protein</fullName>
    </submittedName>
</protein>
<sequence length="115" mass="13233">MSIALYMDENVHRGITDGLRIRNVDVLTVQEDGRTGLSDPLILDRATELERVLFSQDEDFLAEANRRQDKEIDFTGVIYAHKLRISVGDCVRDLEIIAKTAYPEELRNRVQYLPL</sequence>
<gene>
    <name evidence="2" type="ORF">G7B40_034055</name>
</gene>
<evidence type="ECO:0000313" key="2">
    <source>
        <dbReference type="EMBL" id="MDR9899546.1"/>
    </source>
</evidence>
<dbReference type="AlphaFoldDB" id="A0AAP5IDE1"/>
<accession>A0AAP5IDE1</accession>
<name>A0AAP5IDE1_9CYAN</name>
<feature type="domain" description="DUF5615" evidence="1">
    <location>
        <begin position="5"/>
        <end position="67"/>
    </location>
</feature>